<dbReference type="Proteomes" id="UP000186922">
    <property type="component" value="Unassembled WGS sequence"/>
</dbReference>
<dbReference type="CDD" id="cd11301">
    <property type="entry name" value="Fut1_Fut2_like"/>
    <property type="match status" value="1"/>
</dbReference>
<dbReference type="AlphaFoldDB" id="A0A1D1VNA4"/>
<evidence type="ECO:0000313" key="5">
    <source>
        <dbReference type="Proteomes" id="UP000186922"/>
    </source>
</evidence>
<protein>
    <recommendedName>
        <fullName evidence="3">L-Fucosyltransferase</fullName>
        <ecNumber evidence="3">2.4.1.-</ecNumber>
    </recommendedName>
</protein>
<feature type="transmembrane region" description="Helical" evidence="3">
    <location>
        <begin position="40"/>
        <end position="61"/>
    </location>
</feature>
<comment type="caution">
    <text evidence="4">The sequence shown here is derived from an EMBL/GenBank/DDBJ whole genome shotgun (WGS) entry which is preliminary data.</text>
</comment>
<dbReference type="EMBL" id="BDGG01000009">
    <property type="protein sequence ID" value="GAV03065.1"/>
    <property type="molecule type" value="Genomic_DNA"/>
</dbReference>
<evidence type="ECO:0000256" key="3">
    <source>
        <dbReference type="RuleBase" id="RU363129"/>
    </source>
</evidence>
<keyword evidence="3" id="KW-0735">Signal-anchor</keyword>
<keyword evidence="2 3" id="KW-0808">Transferase</keyword>
<comment type="pathway">
    <text evidence="3">Protein modification; protein glycosylation.</text>
</comment>
<dbReference type="UniPathway" id="UPA00378"/>
<dbReference type="OrthoDB" id="6090518at2759"/>
<comment type="subcellular location">
    <subcellularLocation>
        <location evidence="3">Golgi apparatus</location>
        <location evidence="3">Golgi stack membrane</location>
        <topology evidence="3">Single-pass type II membrane protein</topology>
    </subcellularLocation>
</comment>
<dbReference type="GO" id="GO:0005975">
    <property type="term" value="P:carbohydrate metabolic process"/>
    <property type="evidence" value="ECO:0007669"/>
    <property type="project" value="InterPro"/>
</dbReference>
<comment type="similarity">
    <text evidence="3">Belongs to the glycosyltransferase 11 family.</text>
</comment>
<dbReference type="Pfam" id="PF01531">
    <property type="entry name" value="Glyco_transf_11"/>
    <property type="match status" value="1"/>
</dbReference>
<keyword evidence="5" id="KW-1185">Reference proteome</keyword>
<evidence type="ECO:0000313" key="4">
    <source>
        <dbReference type="EMBL" id="GAV03065.1"/>
    </source>
</evidence>
<gene>
    <name evidence="4" type="primary">RvY_13547-1</name>
    <name evidence="4" type="synonym">RvY_13547.1</name>
    <name evidence="4" type="ORF">RvY_13547</name>
</gene>
<keyword evidence="1 3" id="KW-0328">Glycosyltransferase</keyword>
<dbReference type="PANTHER" id="PTHR11927:SF9">
    <property type="entry name" value="L-FUCOSYLTRANSFERASE"/>
    <property type="match status" value="1"/>
</dbReference>
<organism evidence="4 5">
    <name type="scientific">Ramazzottius varieornatus</name>
    <name type="common">Water bear</name>
    <name type="synonym">Tardigrade</name>
    <dbReference type="NCBI Taxonomy" id="947166"/>
    <lineage>
        <taxon>Eukaryota</taxon>
        <taxon>Metazoa</taxon>
        <taxon>Ecdysozoa</taxon>
        <taxon>Tardigrada</taxon>
        <taxon>Eutardigrada</taxon>
        <taxon>Parachela</taxon>
        <taxon>Hypsibioidea</taxon>
        <taxon>Ramazzottiidae</taxon>
        <taxon>Ramazzottius</taxon>
    </lineage>
</organism>
<dbReference type="GO" id="GO:0008107">
    <property type="term" value="F:galactoside 2-alpha-L-fucosyltransferase activity"/>
    <property type="evidence" value="ECO:0007669"/>
    <property type="project" value="InterPro"/>
</dbReference>
<keyword evidence="3" id="KW-1133">Transmembrane helix</keyword>
<dbReference type="PANTHER" id="PTHR11927">
    <property type="entry name" value="GALACTOSIDE 2-L-FUCOSYLTRANSFERASE"/>
    <property type="match status" value="1"/>
</dbReference>
<keyword evidence="3" id="KW-0325">Glycoprotein</keyword>
<dbReference type="GO" id="GO:0032580">
    <property type="term" value="C:Golgi cisterna membrane"/>
    <property type="evidence" value="ECO:0007669"/>
    <property type="project" value="UniProtKB-SubCell"/>
</dbReference>
<dbReference type="InterPro" id="IPR002516">
    <property type="entry name" value="Glyco_trans_11"/>
</dbReference>
<proteinExistence type="inferred from homology"/>
<reference evidence="4 5" key="1">
    <citation type="journal article" date="2016" name="Nat. Commun.">
        <title>Extremotolerant tardigrade genome and improved radiotolerance of human cultured cells by tardigrade-unique protein.</title>
        <authorList>
            <person name="Hashimoto T."/>
            <person name="Horikawa D.D."/>
            <person name="Saito Y."/>
            <person name="Kuwahara H."/>
            <person name="Kozuka-Hata H."/>
            <person name="Shin-I T."/>
            <person name="Minakuchi Y."/>
            <person name="Ohishi K."/>
            <person name="Motoyama A."/>
            <person name="Aizu T."/>
            <person name="Enomoto A."/>
            <person name="Kondo K."/>
            <person name="Tanaka S."/>
            <person name="Hara Y."/>
            <person name="Koshikawa S."/>
            <person name="Sagara H."/>
            <person name="Miura T."/>
            <person name="Yokobori S."/>
            <person name="Miyagawa K."/>
            <person name="Suzuki Y."/>
            <person name="Kubo T."/>
            <person name="Oyama M."/>
            <person name="Kohara Y."/>
            <person name="Fujiyama A."/>
            <person name="Arakawa K."/>
            <person name="Katayama T."/>
            <person name="Toyoda A."/>
            <person name="Kunieda T."/>
        </authorList>
    </citation>
    <scope>NUCLEOTIDE SEQUENCE [LARGE SCALE GENOMIC DNA]</scope>
    <source>
        <strain evidence="4 5">YOKOZUNA-1</strain>
    </source>
</reference>
<accession>A0A1D1VNA4</accession>
<keyword evidence="3" id="KW-0333">Golgi apparatus</keyword>
<name>A0A1D1VNA4_RAMVA</name>
<keyword evidence="3" id="KW-0812">Transmembrane</keyword>
<evidence type="ECO:0000256" key="2">
    <source>
        <dbReference type="ARBA" id="ARBA00022679"/>
    </source>
</evidence>
<evidence type="ECO:0000256" key="1">
    <source>
        <dbReference type="ARBA" id="ARBA00022676"/>
    </source>
</evidence>
<dbReference type="EC" id="2.4.1.-" evidence="3"/>
<keyword evidence="3" id="KW-0472">Membrane</keyword>
<sequence>MNWWRSLSWTRLPRKLSEAVASEGSKTGLFPPTTNKQHKLWLILIIPLSVLLIFQICRLIYQNPTLLPQSSTTTTRKVFQQNAQTLQTPKTEGRSLIHRLRWRVRNTFQRSFPPPTATQVSEGLLLHNMEQITCAGLGNFLFAVASVIGVARSTYRQPGLFQGMGTARQGLFPHLNFYAVPKAQSLTDDKLKNVIIDTGVAGIHNLDIYKQIMQSRKNDDGLVDFVIISGYMQSWRYLEAFHDEVRQRLQFAPSIYESAIQALVLNTPKYILKNSSRPDGQPYTLVGIHVRRGDMVNHGYGYQPASEAYLLACVSYFTRYYPNVLFVVASNDISYCPKLFQGSFVFIATVNPPEVDMALLTLMDHLILSVGTFGWWSAYLKDAIEIWFYKTWYKSGSGVENEYVSRDYFLPTWNVSDYKQLMLLRRWTTVGCLLTLFVCYTIVQ</sequence>